<name>A0A1G6UGK1_9BURK</name>
<dbReference type="AlphaFoldDB" id="A0A1G6UGK1"/>
<sequence length="318" mass="35691">MKTITTDQRELIDALLAEKDVGGISAAILEKDIHVTDALRALSSLAHDHVKLVFCGGTNLSKAHGIIERMSEDVDLKVVLSPMHDLSDNALRKHLSALKKKVAETLTSLDFQEIQEAATARNANRYFASSWRYASVYGAHQSLRTHLSVEFTVRTPVFDTSEHQLGYLVDRLAERAGQPFAMQCVSVEETLAEKVLSFLRRFAEHRAKVRENWDEALVRHIYDTWRIVSVDPGAVDRAATHFRELVEFDRGEFQQHEAFVNDPATCMKTALGEIGHDAQTIGEYVDKLIPLIYGRDRPTFNEAFGVFKTAANKLLGTL</sequence>
<dbReference type="RefSeq" id="WP_092000063.1">
    <property type="nucleotide sequence ID" value="NZ_FMYQ01000019.1"/>
</dbReference>
<proteinExistence type="predicted"/>
<keyword evidence="1" id="KW-0808">Transferase</keyword>
<accession>A0A1G6UGK1</accession>
<dbReference type="Proteomes" id="UP000198908">
    <property type="component" value="Unassembled WGS sequence"/>
</dbReference>
<evidence type="ECO:0000313" key="1">
    <source>
        <dbReference type="EMBL" id="SDD40540.1"/>
    </source>
</evidence>
<reference evidence="2" key="1">
    <citation type="submission" date="2016-09" db="EMBL/GenBank/DDBJ databases">
        <authorList>
            <person name="Varghese N."/>
            <person name="Submissions S."/>
        </authorList>
    </citation>
    <scope>NUCLEOTIDE SEQUENCE [LARGE SCALE GENOMIC DNA]</scope>
    <source>
        <strain evidence="2">TNe-862</strain>
    </source>
</reference>
<gene>
    <name evidence="1" type="ORF">SAMN05421548_1195</name>
</gene>
<dbReference type="Gene3D" id="3.10.450.620">
    <property type="entry name" value="JHP933, nucleotidyltransferase-like core domain"/>
    <property type="match status" value="1"/>
</dbReference>
<dbReference type="STRING" id="416944.SAMN05421548_1195"/>
<evidence type="ECO:0000313" key="2">
    <source>
        <dbReference type="Proteomes" id="UP000198908"/>
    </source>
</evidence>
<dbReference type="Pfam" id="PF08843">
    <property type="entry name" value="AbiEii"/>
    <property type="match status" value="1"/>
</dbReference>
<keyword evidence="2" id="KW-1185">Reference proteome</keyword>
<dbReference type="OrthoDB" id="9780929at2"/>
<dbReference type="GO" id="GO:0016740">
    <property type="term" value="F:transferase activity"/>
    <property type="evidence" value="ECO:0007669"/>
    <property type="project" value="UniProtKB-KW"/>
</dbReference>
<protein>
    <submittedName>
        <fullName evidence="1">Nucleotidyl transferase AbiEii toxin, Type IV TA system</fullName>
    </submittedName>
</protein>
<dbReference type="InterPro" id="IPR014942">
    <property type="entry name" value="AbiEii"/>
</dbReference>
<organism evidence="1 2">
    <name type="scientific">Paraburkholderia lycopersici</name>
    <dbReference type="NCBI Taxonomy" id="416944"/>
    <lineage>
        <taxon>Bacteria</taxon>
        <taxon>Pseudomonadati</taxon>
        <taxon>Pseudomonadota</taxon>
        <taxon>Betaproteobacteria</taxon>
        <taxon>Burkholderiales</taxon>
        <taxon>Burkholderiaceae</taxon>
        <taxon>Paraburkholderia</taxon>
    </lineage>
</organism>
<dbReference type="EMBL" id="FMYQ01000019">
    <property type="protein sequence ID" value="SDD40540.1"/>
    <property type="molecule type" value="Genomic_DNA"/>
</dbReference>